<name>A0AAD2CZ35_EUPCR</name>
<dbReference type="AlphaFoldDB" id="A0AAD2CZ35"/>
<protein>
    <submittedName>
        <fullName evidence="1">Uncharacterized protein</fullName>
    </submittedName>
</protein>
<organism evidence="1 2">
    <name type="scientific">Euplotes crassus</name>
    <dbReference type="NCBI Taxonomy" id="5936"/>
    <lineage>
        <taxon>Eukaryota</taxon>
        <taxon>Sar</taxon>
        <taxon>Alveolata</taxon>
        <taxon>Ciliophora</taxon>
        <taxon>Intramacronucleata</taxon>
        <taxon>Spirotrichea</taxon>
        <taxon>Hypotrichia</taxon>
        <taxon>Euplotida</taxon>
        <taxon>Euplotidae</taxon>
        <taxon>Moneuplotes</taxon>
    </lineage>
</organism>
<keyword evidence="2" id="KW-1185">Reference proteome</keyword>
<evidence type="ECO:0000313" key="1">
    <source>
        <dbReference type="EMBL" id="CAI2374258.1"/>
    </source>
</evidence>
<dbReference type="EMBL" id="CAMPGE010015646">
    <property type="protein sequence ID" value="CAI2374258.1"/>
    <property type="molecule type" value="Genomic_DNA"/>
</dbReference>
<gene>
    <name evidence="1" type="ORF">ECRASSUSDP1_LOCUS15610</name>
</gene>
<sequence length="260" mass="30921">MPRVRTEDEDRRTRIMTNFANMMRNMRGREERENRWTGIFARLSGRMMDPKLVNKMMSQREAYKLLWPDFREFCMENLQISRDLSLQETAREFNIKIMFLVGSPACSKVKINPDFDQDGKKSILDNEIQKQVLLSKVMKYLPNLDEIECYINEMSPKTKCVYKCCILKLSLDVHESFWSSSRSLKNIKKTLLLQIKLIKAIKRHSIKGINGYLKEVIDEDIYTQLNLRPQCEAKNIPLYKQKYQQMQSLLKEFKFSKFFA</sequence>
<evidence type="ECO:0000313" key="2">
    <source>
        <dbReference type="Proteomes" id="UP001295684"/>
    </source>
</evidence>
<proteinExistence type="predicted"/>
<reference evidence="1" key="1">
    <citation type="submission" date="2023-07" db="EMBL/GenBank/DDBJ databases">
        <authorList>
            <consortium name="AG Swart"/>
            <person name="Singh M."/>
            <person name="Singh A."/>
            <person name="Seah K."/>
            <person name="Emmerich C."/>
        </authorList>
    </citation>
    <scope>NUCLEOTIDE SEQUENCE</scope>
    <source>
        <strain evidence="1">DP1</strain>
    </source>
</reference>
<dbReference type="Proteomes" id="UP001295684">
    <property type="component" value="Unassembled WGS sequence"/>
</dbReference>
<comment type="caution">
    <text evidence="1">The sequence shown here is derived from an EMBL/GenBank/DDBJ whole genome shotgun (WGS) entry which is preliminary data.</text>
</comment>
<accession>A0AAD2CZ35</accession>